<gene>
    <name evidence="1" type="primary">RTBS</name>
</gene>
<protein>
    <submittedName>
        <fullName evidence="1">Putative RNA-directed DNA polymerase from transposon BS</fullName>
    </submittedName>
</protein>
<dbReference type="EMBL" id="GALX01006540">
    <property type="protein sequence ID" value="JAB61926.1"/>
    <property type="molecule type" value="Transcribed_RNA"/>
</dbReference>
<dbReference type="GO" id="GO:0003964">
    <property type="term" value="F:RNA-directed DNA polymerase activity"/>
    <property type="evidence" value="ECO:0007669"/>
    <property type="project" value="UniProtKB-KW"/>
</dbReference>
<keyword evidence="1" id="KW-0548">Nucleotidyltransferase</keyword>
<proteinExistence type="predicted"/>
<reference evidence="1" key="1">
    <citation type="submission" date="2013-07" db="EMBL/GenBank/DDBJ databases">
        <title>Midgut Transcriptome Profiling of Anoplphora glabripennis, a Lignocellulose Degrading, Wood-Boring Cerambycid.</title>
        <authorList>
            <person name="Scully E.D."/>
            <person name="Hoover K."/>
            <person name="Carlson J.E."/>
            <person name="Tien M."/>
            <person name="Geib S.M."/>
        </authorList>
    </citation>
    <scope>NUCLEOTIDE SEQUENCE</scope>
</reference>
<organism evidence="1">
    <name type="scientific">Anoplophora glabripennis</name>
    <name type="common">Asian longhorn beetle</name>
    <name type="synonym">Anoplophora nobilis</name>
    <dbReference type="NCBI Taxonomy" id="217634"/>
    <lineage>
        <taxon>Eukaryota</taxon>
        <taxon>Metazoa</taxon>
        <taxon>Ecdysozoa</taxon>
        <taxon>Arthropoda</taxon>
        <taxon>Hexapoda</taxon>
        <taxon>Insecta</taxon>
        <taxon>Pterygota</taxon>
        <taxon>Neoptera</taxon>
        <taxon>Endopterygota</taxon>
        <taxon>Coleoptera</taxon>
        <taxon>Polyphaga</taxon>
        <taxon>Cucujiformia</taxon>
        <taxon>Chrysomeloidea</taxon>
        <taxon>Cerambycidae</taxon>
        <taxon>Lamiinae</taxon>
        <taxon>Lamiini</taxon>
        <taxon>Anoplophora</taxon>
    </lineage>
</organism>
<keyword evidence="1" id="KW-0695">RNA-directed DNA polymerase</keyword>
<sequence>LEFKRLRSLIKRQINIAYKNHINSIQNAVVSDPTKFWSYIQHKKGTSRIPSSVTYDLNIFDSPKSIVNAFADYFSGVYSGTNSNVDYPFQQLCSHDVMPLYITSLTDEEILEAINSLKDKMTSGHDKIPAFLVKDCARALLQPLSIIYNLILKSSTFPEIWKLSRVCPIFKSGNNTEVKNYRPVS</sequence>
<dbReference type="OrthoDB" id="7701049at2759"/>
<dbReference type="PANTHER" id="PTHR47510">
    <property type="entry name" value="REVERSE TRANSCRIPTASE DOMAIN-CONTAINING PROTEIN"/>
    <property type="match status" value="1"/>
</dbReference>
<feature type="non-terminal residue" evidence="1">
    <location>
        <position position="185"/>
    </location>
</feature>
<dbReference type="AlphaFoldDB" id="V5I7F2"/>
<name>V5I7F2_ANOGL</name>
<evidence type="ECO:0000313" key="1">
    <source>
        <dbReference type="EMBL" id="JAB61926.1"/>
    </source>
</evidence>
<feature type="non-terminal residue" evidence="1">
    <location>
        <position position="1"/>
    </location>
</feature>
<accession>V5I7F2</accession>
<dbReference type="PANTHER" id="PTHR47510:SF3">
    <property type="entry name" value="ENDO_EXONUCLEASE_PHOSPHATASE DOMAIN-CONTAINING PROTEIN"/>
    <property type="match status" value="1"/>
</dbReference>
<keyword evidence="1" id="KW-0808">Transferase</keyword>